<dbReference type="Pfam" id="PF04910">
    <property type="entry name" value="Tcf25"/>
    <property type="match status" value="1"/>
</dbReference>
<feature type="compositionally biased region" description="Basic and acidic residues" evidence="1">
    <location>
        <begin position="77"/>
        <end position="89"/>
    </location>
</feature>
<gene>
    <name evidence="2" type="ORF">EI97DRAFT_466141</name>
</gene>
<dbReference type="Proteomes" id="UP000800097">
    <property type="component" value="Unassembled WGS sequence"/>
</dbReference>
<proteinExistence type="predicted"/>
<evidence type="ECO:0000313" key="2">
    <source>
        <dbReference type="EMBL" id="KAF2278043.1"/>
    </source>
</evidence>
<dbReference type="GO" id="GO:1990112">
    <property type="term" value="C:RQC complex"/>
    <property type="evidence" value="ECO:0007669"/>
    <property type="project" value="TreeGrafter"/>
</dbReference>
<dbReference type="EMBL" id="ML986489">
    <property type="protein sequence ID" value="KAF2278043.1"/>
    <property type="molecule type" value="Genomic_DNA"/>
</dbReference>
<dbReference type="PANTHER" id="PTHR22684">
    <property type="entry name" value="NULP1-RELATED"/>
    <property type="match status" value="1"/>
</dbReference>
<dbReference type="GeneID" id="54554694"/>
<feature type="compositionally biased region" description="Acidic residues" evidence="1">
    <location>
        <begin position="53"/>
        <end position="69"/>
    </location>
</feature>
<evidence type="ECO:0000256" key="1">
    <source>
        <dbReference type="SAM" id="MobiDB-lite"/>
    </source>
</evidence>
<feature type="compositionally biased region" description="Polar residues" evidence="1">
    <location>
        <begin position="110"/>
        <end position="120"/>
    </location>
</feature>
<sequence length="679" mass="77119">MSTRALRRAQKELEERQRLENMGPPAGEDEDDTDEQDHPVARTKTSLFAVLQDVDDTDQDGEDETEGGQDDSSMAVRPEEAAVIDETRGPKSKKSKKKKKRKSKTEPTTRDAQTASSLAQKQVKMDEIDRALLALNMSTQCNTPDRQDAEEYTSCEQEELRHLYSALAINTQHLHAANEMRKLFGRAAQQSVPEDLPPAARRRQRGRGHQGPVQGGRHPSLGLRKNIFIQGKDEWPRAAPSGLSMELVEKRRDGTVEYRFVHSRSYQDVQRQFETCVASMDPARMLQLLHFNPYHISTLLQVSEIAKQQRDNASAGDLIERALFSFGRAVHSTFSNNLSQGKARLDFRRPENREFWLAGWRYITILGIRATWRTAFEWAKLLLSLAPEEDPYCVRLVIDQLALRGREPEALVNLATSDHLQREWKIPPNLAFSVALAYDRLGSPEKSRSSLALAISEYPWIAARLIKELDITPIPKSVWGKEPNDTFQELLCQLYVPKAKDLWNTPEATSLLMEVVSSFERPLDAGENPYWQGKFNEDNLARHVILSDDRTLLSFLDQRVKSRYTSVSDPLPPSDSILSYQVPDPGEGGERTRSSNVSQLMVEMEQLRAYFERVDMSEFSPDLTREDMSRLLSQSGTSIEEFSRNAQRFQNIQHTLTFRVDADLQNLGVAEDSSSGTDQ</sequence>
<dbReference type="GO" id="GO:1990116">
    <property type="term" value="P:ribosome-associated ubiquitin-dependent protein catabolic process"/>
    <property type="evidence" value="ECO:0007669"/>
    <property type="project" value="TreeGrafter"/>
</dbReference>
<dbReference type="RefSeq" id="XP_033655582.1">
    <property type="nucleotide sequence ID" value="XM_033801519.1"/>
</dbReference>
<dbReference type="PANTHER" id="PTHR22684:SF0">
    <property type="entry name" value="RIBOSOME QUALITY CONTROL COMPLEX SUBUNIT TCF25"/>
    <property type="match status" value="1"/>
</dbReference>
<feature type="region of interest" description="Disordered" evidence="1">
    <location>
        <begin position="1"/>
        <end position="122"/>
    </location>
</feature>
<feature type="compositionally biased region" description="Basic residues" evidence="1">
    <location>
        <begin position="90"/>
        <end position="103"/>
    </location>
</feature>
<dbReference type="OrthoDB" id="205993at2759"/>
<name>A0A6A6JPH4_WESOR</name>
<feature type="compositionally biased region" description="Low complexity" evidence="1">
    <location>
        <begin position="210"/>
        <end position="219"/>
    </location>
</feature>
<reference evidence="2" key="1">
    <citation type="journal article" date="2020" name="Stud. Mycol.">
        <title>101 Dothideomycetes genomes: a test case for predicting lifestyles and emergence of pathogens.</title>
        <authorList>
            <person name="Haridas S."/>
            <person name="Albert R."/>
            <person name="Binder M."/>
            <person name="Bloem J."/>
            <person name="Labutti K."/>
            <person name="Salamov A."/>
            <person name="Andreopoulos B."/>
            <person name="Baker S."/>
            <person name="Barry K."/>
            <person name="Bills G."/>
            <person name="Bluhm B."/>
            <person name="Cannon C."/>
            <person name="Castanera R."/>
            <person name="Culley D."/>
            <person name="Daum C."/>
            <person name="Ezra D."/>
            <person name="Gonzalez J."/>
            <person name="Henrissat B."/>
            <person name="Kuo A."/>
            <person name="Liang C."/>
            <person name="Lipzen A."/>
            <person name="Lutzoni F."/>
            <person name="Magnuson J."/>
            <person name="Mondo S."/>
            <person name="Nolan M."/>
            <person name="Ohm R."/>
            <person name="Pangilinan J."/>
            <person name="Park H.-J."/>
            <person name="Ramirez L."/>
            <person name="Alfaro M."/>
            <person name="Sun H."/>
            <person name="Tritt A."/>
            <person name="Yoshinaga Y."/>
            <person name="Zwiers L.-H."/>
            <person name="Turgeon B."/>
            <person name="Goodwin S."/>
            <person name="Spatafora J."/>
            <person name="Crous P."/>
            <person name="Grigoriev I."/>
        </authorList>
    </citation>
    <scope>NUCLEOTIDE SEQUENCE</scope>
    <source>
        <strain evidence="2">CBS 379.55</strain>
    </source>
</reference>
<feature type="region of interest" description="Disordered" evidence="1">
    <location>
        <begin position="566"/>
        <end position="595"/>
    </location>
</feature>
<feature type="compositionally biased region" description="Basic and acidic residues" evidence="1">
    <location>
        <begin position="9"/>
        <end position="19"/>
    </location>
</feature>
<dbReference type="InterPro" id="IPR006994">
    <property type="entry name" value="TCF25/Rqc1"/>
</dbReference>
<protein>
    <submittedName>
        <fullName evidence="2">DUF654-domain-containing protein</fullName>
    </submittedName>
</protein>
<accession>A0A6A6JPH4</accession>
<feature type="compositionally biased region" description="Low complexity" evidence="1">
    <location>
        <begin position="566"/>
        <end position="579"/>
    </location>
</feature>
<evidence type="ECO:0000313" key="3">
    <source>
        <dbReference type="Proteomes" id="UP000800097"/>
    </source>
</evidence>
<dbReference type="GO" id="GO:0072344">
    <property type="term" value="P:rescue of stalled ribosome"/>
    <property type="evidence" value="ECO:0007669"/>
    <property type="project" value="TreeGrafter"/>
</dbReference>
<keyword evidence="3" id="KW-1185">Reference proteome</keyword>
<feature type="region of interest" description="Disordered" evidence="1">
    <location>
        <begin position="189"/>
        <end position="221"/>
    </location>
</feature>
<organism evidence="2 3">
    <name type="scientific">Westerdykella ornata</name>
    <dbReference type="NCBI Taxonomy" id="318751"/>
    <lineage>
        <taxon>Eukaryota</taxon>
        <taxon>Fungi</taxon>
        <taxon>Dikarya</taxon>
        <taxon>Ascomycota</taxon>
        <taxon>Pezizomycotina</taxon>
        <taxon>Dothideomycetes</taxon>
        <taxon>Pleosporomycetidae</taxon>
        <taxon>Pleosporales</taxon>
        <taxon>Sporormiaceae</taxon>
        <taxon>Westerdykella</taxon>
    </lineage>
</organism>
<dbReference type="AlphaFoldDB" id="A0A6A6JPH4"/>